<comment type="caution">
    <text evidence="5">The sequence shown here is derived from an EMBL/GenBank/DDBJ whole genome shotgun (WGS) entry which is preliminary data.</text>
</comment>
<dbReference type="InterPro" id="IPR036271">
    <property type="entry name" value="Tet_transcr_reg_TetR-rel_C_sf"/>
</dbReference>
<dbReference type="InterPro" id="IPR041474">
    <property type="entry name" value="NicS_C"/>
</dbReference>
<dbReference type="InterPro" id="IPR001647">
    <property type="entry name" value="HTH_TetR"/>
</dbReference>
<keyword evidence="3" id="KW-1133">Transmembrane helix</keyword>
<dbReference type="GO" id="GO:0003700">
    <property type="term" value="F:DNA-binding transcription factor activity"/>
    <property type="evidence" value="ECO:0007669"/>
    <property type="project" value="TreeGrafter"/>
</dbReference>
<dbReference type="EMBL" id="BNJF01000001">
    <property type="protein sequence ID" value="GHO42071.1"/>
    <property type="molecule type" value="Genomic_DNA"/>
</dbReference>
<dbReference type="AlphaFoldDB" id="A0A8J3MPS9"/>
<keyword evidence="6" id="KW-1185">Reference proteome</keyword>
<name>A0A8J3MPS9_9CHLR</name>
<keyword evidence="3" id="KW-0472">Membrane</keyword>
<feature type="transmembrane region" description="Helical" evidence="3">
    <location>
        <begin position="159"/>
        <end position="181"/>
    </location>
</feature>
<dbReference type="SUPFAM" id="SSF46689">
    <property type="entry name" value="Homeodomain-like"/>
    <property type="match status" value="1"/>
</dbReference>
<dbReference type="RefSeq" id="WP_220191659.1">
    <property type="nucleotide sequence ID" value="NZ_BNJF01000001.1"/>
</dbReference>
<accession>A0A8J3MPS9</accession>
<reference evidence="5" key="1">
    <citation type="submission" date="2020-10" db="EMBL/GenBank/DDBJ databases">
        <title>Taxonomic study of unclassified bacteria belonging to the class Ktedonobacteria.</title>
        <authorList>
            <person name="Yabe S."/>
            <person name="Wang C.M."/>
            <person name="Zheng Y."/>
            <person name="Sakai Y."/>
            <person name="Cavaletti L."/>
            <person name="Monciardini P."/>
            <person name="Donadio S."/>
        </authorList>
    </citation>
    <scope>NUCLEOTIDE SEQUENCE</scope>
    <source>
        <strain evidence="5">SOSP1-1</strain>
    </source>
</reference>
<evidence type="ECO:0000256" key="3">
    <source>
        <dbReference type="SAM" id="Phobius"/>
    </source>
</evidence>
<feature type="domain" description="HTH tetR-type" evidence="4">
    <location>
        <begin position="10"/>
        <end position="70"/>
    </location>
</feature>
<dbReference type="GO" id="GO:0000976">
    <property type="term" value="F:transcription cis-regulatory region binding"/>
    <property type="evidence" value="ECO:0007669"/>
    <property type="project" value="TreeGrafter"/>
</dbReference>
<keyword evidence="1 2" id="KW-0238">DNA-binding</keyword>
<dbReference type="InterPro" id="IPR050109">
    <property type="entry name" value="HTH-type_TetR-like_transc_reg"/>
</dbReference>
<dbReference type="SUPFAM" id="SSF48498">
    <property type="entry name" value="Tetracyclin repressor-like, C-terminal domain"/>
    <property type="match status" value="1"/>
</dbReference>
<dbReference type="PANTHER" id="PTHR30055">
    <property type="entry name" value="HTH-TYPE TRANSCRIPTIONAL REGULATOR RUTR"/>
    <property type="match status" value="1"/>
</dbReference>
<evidence type="ECO:0000313" key="6">
    <source>
        <dbReference type="Proteomes" id="UP000612362"/>
    </source>
</evidence>
<evidence type="ECO:0000256" key="1">
    <source>
        <dbReference type="ARBA" id="ARBA00023125"/>
    </source>
</evidence>
<sequence>MSRLREQNKQRTFEQIQRAAKDLFERKGYAATTTREIAEEAQIATGTLFLYVQDKAELLLLIYANAIGKLMDATFATVPEDRPLPELLLHIFGPFFELYGRHPENARHFLKELLFHEDDHSRSQQVGLQNEEFIQRLAHIIQRAQERGEIRQDVDPQQAAGSFFAIYFATVTAWLGSFLVMDSASLEQLRSLFELQIRGMLPPDTASAMETM</sequence>
<proteinExistence type="predicted"/>
<dbReference type="Gene3D" id="1.10.357.10">
    <property type="entry name" value="Tetracycline Repressor, domain 2"/>
    <property type="match status" value="1"/>
</dbReference>
<dbReference type="Proteomes" id="UP000612362">
    <property type="component" value="Unassembled WGS sequence"/>
</dbReference>
<dbReference type="PROSITE" id="PS01081">
    <property type="entry name" value="HTH_TETR_1"/>
    <property type="match status" value="1"/>
</dbReference>
<evidence type="ECO:0000313" key="5">
    <source>
        <dbReference type="EMBL" id="GHO42071.1"/>
    </source>
</evidence>
<evidence type="ECO:0000256" key="2">
    <source>
        <dbReference type="PROSITE-ProRule" id="PRU00335"/>
    </source>
</evidence>
<dbReference type="Pfam" id="PF17938">
    <property type="entry name" value="TetR_C_29"/>
    <property type="match status" value="1"/>
</dbReference>
<keyword evidence="3" id="KW-0812">Transmembrane</keyword>
<organism evidence="5 6">
    <name type="scientific">Ktedonospora formicarum</name>
    <dbReference type="NCBI Taxonomy" id="2778364"/>
    <lineage>
        <taxon>Bacteria</taxon>
        <taxon>Bacillati</taxon>
        <taxon>Chloroflexota</taxon>
        <taxon>Ktedonobacteria</taxon>
        <taxon>Ktedonobacterales</taxon>
        <taxon>Ktedonobacteraceae</taxon>
        <taxon>Ktedonospora</taxon>
    </lineage>
</organism>
<dbReference type="PRINTS" id="PR00455">
    <property type="entry name" value="HTHTETR"/>
</dbReference>
<feature type="DNA-binding region" description="H-T-H motif" evidence="2">
    <location>
        <begin position="33"/>
        <end position="52"/>
    </location>
</feature>
<dbReference type="InterPro" id="IPR023772">
    <property type="entry name" value="DNA-bd_HTH_TetR-type_CS"/>
</dbReference>
<protein>
    <recommendedName>
        <fullName evidence="4">HTH tetR-type domain-containing protein</fullName>
    </recommendedName>
</protein>
<evidence type="ECO:0000259" key="4">
    <source>
        <dbReference type="PROSITE" id="PS50977"/>
    </source>
</evidence>
<dbReference type="PANTHER" id="PTHR30055:SF226">
    <property type="entry name" value="HTH-TYPE TRANSCRIPTIONAL REGULATOR PKSA"/>
    <property type="match status" value="1"/>
</dbReference>
<dbReference type="InterPro" id="IPR009057">
    <property type="entry name" value="Homeodomain-like_sf"/>
</dbReference>
<dbReference type="PROSITE" id="PS50977">
    <property type="entry name" value="HTH_TETR_2"/>
    <property type="match status" value="1"/>
</dbReference>
<gene>
    <name evidence="5" type="ORF">KSX_02340</name>
</gene>
<dbReference type="Pfam" id="PF00440">
    <property type="entry name" value="TetR_N"/>
    <property type="match status" value="1"/>
</dbReference>